<evidence type="ECO:0000256" key="1">
    <source>
        <dbReference type="SAM" id="MobiDB-lite"/>
    </source>
</evidence>
<dbReference type="EMBL" id="JAICCE010000020">
    <property type="protein sequence ID" value="KAG9263613.1"/>
    <property type="molecule type" value="Genomic_DNA"/>
</dbReference>
<gene>
    <name evidence="2" type="ORF">AMEX_G23662</name>
</gene>
<evidence type="ECO:0000313" key="3">
    <source>
        <dbReference type="Proteomes" id="UP000752171"/>
    </source>
</evidence>
<reference evidence="2 3" key="1">
    <citation type="submission" date="2021-07" db="EMBL/GenBank/DDBJ databases">
        <authorList>
            <person name="Imarazene B."/>
            <person name="Zahm M."/>
            <person name="Klopp C."/>
            <person name="Cabau C."/>
            <person name="Beille S."/>
            <person name="Jouanno E."/>
            <person name="Castinel A."/>
            <person name="Lluch J."/>
            <person name="Gil L."/>
            <person name="Kuchtly C."/>
            <person name="Lopez Roques C."/>
            <person name="Donnadieu C."/>
            <person name="Parrinello H."/>
            <person name="Journot L."/>
            <person name="Du K."/>
            <person name="Schartl M."/>
            <person name="Retaux S."/>
            <person name="Guiguen Y."/>
        </authorList>
    </citation>
    <scope>NUCLEOTIDE SEQUENCE [LARGE SCALE GENOMIC DNA]</scope>
    <source>
        <strain evidence="2">Pach_M1</strain>
        <tissue evidence="2">Testis</tissue>
    </source>
</reference>
<organism evidence="2 3">
    <name type="scientific">Astyanax mexicanus</name>
    <name type="common">Blind cave fish</name>
    <name type="synonym">Astyanax fasciatus mexicanus</name>
    <dbReference type="NCBI Taxonomy" id="7994"/>
    <lineage>
        <taxon>Eukaryota</taxon>
        <taxon>Metazoa</taxon>
        <taxon>Chordata</taxon>
        <taxon>Craniata</taxon>
        <taxon>Vertebrata</taxon>
        <taxon>Euteleostomi</taxon>
        <taxon>Actinopterygii</taxon>
        <taxon>Neopterygii</taxon>
        <taxon>Teleostei</taxon>
        <taxon>Ostariophysi</taxon>
        <taxon>Characiformes</taxon>
        <taxon>Characoidei</taxon>
        <taxon>Acestrorhamphidae</taxon>
        <taxon>Acestrorhamphinae</taxon>
        <taxon>Astyanax</taxon>
    </lineage>
</organism>
<dbReference type="AlphaFoldDB" id="A0A8T2KWD7"/>
<evidence type="ECO:0000313" key="2">
    <source>
        <dbReference type="EMBL" id="KAG9263613.1"/>
    </source>
</evidence>
<comment type="caution">
    <text evidence="2">The sequence shown here is derived from an EMBL/GenBank/DDBJ whole genome shotgun (WGS) entry which is preliminary data.</text>
</comment>
<feature type="region of interest" description="Disordered" evidence="1">
    <location>
        <begin position="1"/>
        <end position="47"/>
    </location>
</feature>
<accession>A0A8T2KWD7</accession>
<proteinExistence type="predicted"/>
<sequence length="233" mass="26848">MACVSEVAENQSFPYRDSNPDRLDESQKSYALDHMGGSVEEEHDDENLKRYRTRESIPEPIAQGALKDRTSNALTFLDFNRNMDFGSECFIVETVTDCDAVTDESVLYHPFQTFHPEPSNYGLTIHKNSYSPSASDNLQFDDVNSVTSQQSNDYRPTTPNLQQKEECELDDLYDFRYLKRAVEISLRRLERAAASRSREDYRSAIPLFTERVLLLVRHCVDDIDNNVTETPRL</sequence>
<dbReference type="Proteomes" id="UP000752171">
    <property type="component" value="Unassembled WGS sequence"/>
</dbReference>
<name>A0A8T2KWD7_ASTMX</name>
<feature type="compositionally biased region" description="Basic and acidic residues" evidence="1">
    <location>
        <begin position="18"/>
        <end position="27"/>
    </location>
</feature>
<protein>
    <submittedName>
        <fullName evidence="2">Uncharacterized protein</fullName>
    </submittedName>
</protein>